<name>A0A024Q6U8_9BACI</name>
<feature type="transmembrane region" description="Helical" evidence="1">
    <location>
        <begin position="98"/>
        <end position="122"/>
    </location>
</feature>
<keyword evidence="1" id="KW-1133">Transmembrane helix</keyword>
<organism evidence="2 3">
    <name type="scientific">Virgibacillus massiliensis</name>
    <dbReference type="NCBI Taxonomy" id="1462526"/>
    <lineage>
        <taxon>Bacteria</taxon>
        <taxon>Bacillati</taxon>
        <taxon>Bacillota</taxon>
        <taxon>Bacilli</taxon>
        <taxon>Bacillales</taxon>
        <taxon>Bacillaceae</taxon>
        <taxon>Virgibacillus</taxon>
    </lineage>
</organism>
<dbReference type="OrthoDB" id="2580477at2"/>
<keyword evidence="3" id="KW-1185">Reference proteome</keyword>
<reference evidence="3" key="2">
    <citation type="submission" date="2014-05" db="EMBL/GenBank/DDBJ databases">
        <title>Draft genome sequence of Virgibacillus massiliensis Vm-5.</title>
        <authorList>
            <person name="Khelaifia S."/>
            <person name="Croce O."/>
            <person name="Lagier J.C."/>
            <person name="Raoult D."/>
        </authorList>
    </citation>
    <scope>NUCLEOTIDE SEQUENCE [LARGE SCALE GENOMIC DNA]</scope>
    <source>
        <strain evidence="3">Vm-5</strain>
    </source>
</reference>
<feature type="transmembrane region" description="Helical" evidence="1">
    <location>
        <begin position="204"/>
        <end position="224"/>
    </location>
</feature>
<keyword evidence="1" id="KW-0812">Transmembrane</keyword>
<accession>A0A024Q6U8</accession>
<feature type="transmembrane region" description="Helical" evidence="1">
    <location>
        <begin position="162"/>
        <end position="192"/>
    </location>
</feature>
<proteinExistence type="predicted"/>
<dbReference type="Proteomes" id="UP000028875">
    <property type="component" value="Unassembled WGS sequence"/>
</dbReference>
<evidence type="ECO:0000313" key="2">
    <source>
        <dbReference type="EMBL" id="CDQ37935.1"/>
    </source>
</evidence>
<evidence type="ECO:0000256" key="1">
    <source>
        <dbReference type="SAM" id="Phobius"/>
    </source>
</evidence>
<feature type="transmembrane region" description="Helical" evidence="1">
    <location>
        <begin position="53"/>
        <end position="77"/>
    </location>
</feature>
<sequence>MFTICLREFRTLFKSIRSLIIIIVLFGVTTGAAKLISQFEAQLKDLGLGDNAYAGGLMTLLFIASPLFVTSLSHSAINKEIDSRTIRFLVTKTSRESIIVGKFLGNLLFWIVCLLIALLLIIPFSHSFFFLELIQCIVFVSYFIGFTIFLSTIIRKPSLTMFLGITVSIGLPIIGLWSIGTNNILITALSYITPYFYYTQEETFFTYFTAVFTCIYLALSLMIFRKRDL</sequence>
<reference evidence="2 3" key="1">
    <citation type="submission" date="2014-03" db="EMBL/GenBank/DDBJ databases">
        <authorList>
            <person name="Urmite Genomes U."/>
        </authorList>
    </citation>
    <scope>NUCLEOTIDE SEQUENCE [LARGE SCALE GENOMIC DNA]</scope>
    <source>
        <strain evidence="2 3">Vm-5</strain>
    </source>
</reference>
<dbReference type="GO" id="GO:0005886">
    <property type="term" value="C:plasma membrane"/>
    <property type="evidence" value="ECO:0007669"/>
    <property type="project" value="UniProtKB-SubCell"/>
</dbReference>
<dbReference type="eggNOG" id="ENOG503184I">
    <property type="taxonomic scope" value="Bacteria"/>
</dbReference>
<gene>
    <name evidence="2" type="ORF">BN990_00201</name>
</gene>
<protein>
    <submittedName>
        <fullName evidence="2">ABC-type transport system involved in multi-copper enzyme maturation, permease component</fullName>
    </submittedName>
</protein>
<evidence type="ECO:0000313" key="3">
    <source>
        <dbReference type="Proteomes" id="UP000028875"/>
    </source>
</evidence>
<dbReference type="EMBL" id="CCDP010000001">
    <property type="protein sequence ID" value="CDQ37935.1"/>
    <property type="molecule type" value="Genomic_DNA"/>
</dbReference>
<dbReference type="PANTHER" id="PTHR43471">
    <property type="entry name" value="ABC TRANSPORTER PERMEASE"/>
    <property type="match status" value="1"/>
</dbReference>
<dbReference type="AlphaFoldDB" id="A0A024Q6U8"/>
<comment type="caution">
    <text evidence="2">The sequence shown here is derived from an EMBL/GenBank/DDBJ whole genome shotgun (WGS) entry which is preliminary data.</text>
</comment>
<dbReference type="Pfam" id="PF12679">
    <property type="entry name" value="ABC2_membrane_2"/>
    <property type="match status" value="1"/>
</dbReference>
<dbReference type="GO" id="GO:0140359">
    <property type="term" value="F:ABC-type transporter activity"/>
    <property type="evidence" value="ECO:0007669"/>
    <property type="project" value="InterPro"/>
</dbReference>
<dbReference type="STRING" id="1462526.BN990_00201"/>
<keyword evidence="1" id="KW-0472">Membrane</keyword>
<dbReference type="RefSeq" id="WP_021290189.1">
    <property type="nucleotide sequence ID" value="NZ_BNER01000001.1"/>
</dbReference>
<feature type="transmembrane region" description="Helical" evidence="1">
    <location>
        <begin position="12"/>
        <end position="33"/>
    </location>
</feature>
<feature type="transmembrane region" description="Helical" evidence="1">
    <location>
        <begin position="128"/>
        <end position="150"/>
    </location>
</feature>